<comment type="caution">
    <text evidence="2">The sequence shown here is derived from an EMBL/GenBank/DDBJ whole genome shotgun (WGS) entry which is preliminary data.</text>
</comment>
<feature type="domain" description="RES" evidence="1">
    <location>
        <begin position="87"/>
        <end position="241"/>
    </location>
</feature>
<dbReference type="SMART" id="SM00953">
    <property type="entry name" value="RES"/>
    <property type="match status" value="1"/>
</dbReference>
<gene>
    <name evidence="2" type="ORF">HZA66_17665</name>
</gene>
<dbReference type="Proteomes" id="UP000782519">
    <property type="component" value="Unassembled WGS sequence"/>
</dbReference>
<dbReference type="InterPro" id="IPR014914">
    <property type="entry name" value="RES_dom"/>
</dbReference>
<evidence type="ECO:0000313" key="3">
    <source>
        <dbReference type="Proteomes" id="UP000782519"/>
    </source>
</evidence>
<dbReference type="Pfam" id="PF08808">
    <property type="entry name" value="RES"/>
    <property type="match status" value="1"/>
</dbReference>
<dbReference type="EMBL" id="JACRJB010000052">
    <property type="protein sequence ID" value="MBI5131267.1"/>
    <property type="molecule type" value="Genomic_DNA"/>
</dbReference>
<evidence type="ECO:0000259" key="1">
    <source>
        <dbReference type="SMART" id="SM00953"/>
    </source>
</evidence>
<evidence type="ECO:0000313" key="2">
    <source>
        <dbReference type="EMBL" id="MBI5131267.1"/>
    </source>
</evidence>
<accession>A0A933S2C6</accession>
<sequence length="283" mass="31879">MEGDESGKSTPPAEFASWRSFWDFQREVARNWRYVRSPDGQRFLSAVAAGCHSRSTEIKASRRFYRAQVAHHDVLDENIGEELPGPALPQRMFPLRDRATEGRVNPKGIPCLYMASDKHTAMAEVRPWIGSLVSLALLQTRRTLRVVDCTEGPERHPIFIEGEPSAEKRAGAVWSHIARAFREPVTRDDDVASYASTQIIAEVFRNEGFDGLAYRSAFGTDQFNLALFDLDAAELTMCSLHEIRDVELKHAETANPYYVEQAKEGETQLVRNVIVGFRPVDPA</sequence>
<name>A0A933S2C6_RHOPL</name>
<protein>
    <submittedName>
        <fullName evidence="2">RES family NAD+ phosphorylase</fullName>
    </submittedName>
</protein>
<dbReference type="AlphaFoldDB" id="A0A933S2C6"/>
<organism evidence="2 3">
    <name type="scientific">Rhodopseudomonas palustris</name>
    <dbReference type="NCBI Taxonomy" id="1076"/>
    <lineage>
        <taxon>Bacteria</taxon>
        <taxon>Pseudomonadati</taxon>
        <taxon>Pseudomonadota</taxon>
        <taxon>Alphaproteobacteria</taxon>
        <taxon>Hyphomicrobiales</taxon>
        <taxon>Nitrobacteraceae</taxon>
        <taxon>Rhodopseudomonas</taxon>
    </lineage>
</organism>
<proteinExistence type="predicted"/>
<reference evidence="2" key="1">
    <citation type="submission" date="2020-07" db="EMBL/GenBank/DDBJ databases">
        <title>Huge and variable diversity of episymbiotic CPR bacteria and DPANN archaea in groundwater ecosystems.</title>
        <authorList>
            <person name="He C.Y."/>
            <person name="Keren R."/>
            <person name="Whittaker M."/>
            <person name="Farag I.F."/>
            <person name="Doudna J."/>
            <person name="Cate J.H.D."/>
            <person name="Banfield J.F."/>
        </authorList>
    </citation>
    <scope>NUCLEOTIDE SEQUENCE</scope>
    <source>
        <strain evidence="2">NC_groundwater_1818_Pr3_B-0.1um_66_35</strain>
    </source>
</reference>